<comment type="caution">
    <text evidence="2">The sequence shown here is derived from an EMBL/GenBank/DDBJ whole genome shotgun (WGS) entry which is preliminary data.</text>
</comment>
<evidence type="ECO:0000313" key="2">
    <source>
        <dbReference type="EMBL" id="GMK43417.1"/>
    </source>
</evidence>
<dbReference type="EMBL" id="BTCL01000002">
    <property type="protein sequence ID" value="GMK43417.1"/>
    <property type="molecule type" value="Genomic_DNA"/>
</dbReference>
<evidence type="ECO:0000256" key="1">
    <source>
        <dbReference type="SAM" id="Phobius"/>
    </source>
</evidence>
<gene>
    <name evidence="2" type="ORF">PghCCS26_05440</name>
</gene>
<protein>
    <submittedName>
        <fullName evidence="2">Uncharacterized protein</fullName>
    </submittedName>
</protein>
<dbReference type="RefSeq" id="WP_317978718.1">
    <property type="nucleotide sequence ID" value="NZ_BTCL01000002.1"/>
</dbReference>
<dbReference type="Proteomes" id="UP001285921">
    <property type="component" value="Unassembled WGS sequence"/>
</dbReference>
<evidence type="ECO:0000313" key="3">
    <source>
        <dbReference type="Proteomes" id="UP001285921"/>
    </source>
</evidence>
<proteinExistence type="predicted"/>
<feature type="transmembrane region" description="Helical" evidence="1">
    <location>
        <begin position="12"/>
        <end position="33"/>
    </location>
</feature>
<feature type="transmembrane region" description="Helical" evidence="1">
    <location>
        <begin position="105"/>
        <end position="134"/>
    </location>
</feature>
<keyword evidence="1" id="KW-0812">Transmembrane</keyword>
<keyword evidence="1" id="KW-1133">Transmembrane helix</keyword>
<keyword evidence="1" id="KW-0472">Membrane</keyword>
<name>A0ABQ6NGV0_9BACL</name>
<organism evidence="2 3">
    <name type="scientific">Paenibacillus glycanilyticus</name>
    <dbReference type="NCBI Taxonomy" id="126569"/>
    <lineage>
        <taxon>Bacteria</taxon>
        <taxon>Bacillati</taxon>
        <taxon>Bacillota</taxon>
        <taxon>Bacilli</taxon>
        <taxon>Bacillales</taxon>
        <taxon>Paenibacillaceae</taxon>
        <taxon>Paenibacillus</taxon>
    </lineage>
</organism>
<keyword evidence="3" id="KW-1185">Reference proteome</keyword>
<feature type="transmembrane region" description="Helical" evidence="1">
    <location>
        <begin position="70"/>
        <end position="93"/>
    </location>
</feature>
<reference evidence="2 3" key="1">
    <citation type="submission" date="2023-05" db="EMBL/GenBank/DDBJ databases">
        <title>Draft genome of Paenibacillus sp. CCS26.</title>
        <authorList>
            <person name="Akita H."/>
            <person name="Shinto Y."/>
            <person name="Kimura Z."/>
        </authorList>
    </citation>
    <scope>NUCLEOTIDE SEQUENCE [LARGE SCALE GENOMIC DNA]</scope>
    <source>
        <strain evidence="2 3">CCS26</strain>
    </source>
</reference>
<sequence length="143" mass="16042">MKKQVRPSYQRAAFFVVLLSVIYAVIGNTFFQLAYRYSAAIDEAYIVFAITSAVYALPVILCFRRKYWYFALFIPVIWVPMLMITGYLMGAVFPLPEDDYGAGMLLLFIHGLNLAAVILGVALGLTVNAAIAAWRKFSRVQKG</sequence>
<accession>A0ABQ6NGV0</accession>
<feature type="transmembrane region" description="Helical" evidence="1">
    <location>
        <begin position="45"/>
        <end position="63"/>
    </location>
</feature>